<dbReference type="KEGG" id="pej:FYC62_00605"/>
<dbReference type="Pfam" id="PF00534">
    <property type="entry name" value="Glycos_transf_1"/>
    <property type="match status" value="1"/>
</dbReference>
<proteinExistence type="predicted"/>
<dbReference type="InterPro" id="IPR050194">
    <property type="entry name" value="Glycosyltransferase_grp1"/>
</dbReference>
<dbReference type="PANTHER" id="PTHR45947:SF3">
    <property type="entry name" value="SULFOQUINOVOSYL TRANSFERASE SQD2"/>
    <property type="match status" value="1"/>
</dbReference>
<evidence type="ECO:0000313" key="3">
    <source>
        <dbReference type="Proteomes" id="UP000323653"/>
    </source>
</evidence>
<accession>A0A5C0VES0</accession>
<organism evidence="2 3">
    <name type="scientific">Pedobacter aquae</name>
    <dbReference type="NCBI Taxonomy" id="2605747"/>
    <lineage>
        <taxon>Bacteria</taxon>
        <taxon>Pseudomonadati</taxon>
        <taxon>Bacteroidota</taxon>
        <taxon>Sphingobacteriia</taxon>
        <taxon>Sphingobacteriales</taxon>
        <taxon>Sphingobacteriaceae</taxon>
        <taxon>Pedobacter</taxon>
    </lineage>
</organism>
<dbReference type="Proteomes" id="UP000323653">
    <property type="component" value="Chromosome"/>
</dbReference>
<name>A0A5C0VES0_9SPHI</name>
<feature type="domain" description="Glycosyl transferase family 1" evidence="1">
    <location>
        <begin position="1"/>
        <end position="147"/>
    </location>
</feature>
<dbReference type="SUPFAM" id="SSF53756">
    <property type="entry name" value="UDP-Glycosyltransferase/glycogen phosphorylase"/>
    <property type="match status" value="1"/>
</dbReference>
<dbReference type="RefSeq" id="WP_149073538.1">
    <property type="nucleotide sequence ID" value="NZ_CP043329.1"/>
</dbReference>
<dbReference type="AlphaFoldDB" id="A0A5C0VES0"/>
<evidence type="ECO:0000313" key="2">
    <source>
        <dbReference type="EMBL" id="QEK50332.1"/>
    </source>
</evidence>
<gene>
    <name evidence="2" type="ORF">FYC62_00605</name>
</gene>
<sequence length="175" mass="19566">MVGNIATGKGQLEILKAFHLLSKNYPNIKLVFVGAGDTSTLKTFIYDNQLQSLVSITGFQENTELYYLKTDILIANSAREAFGRVLIEASSYAIPVIARSTGASTEIIIAQETGILHDGSIESIYQALHNLLHDNKLRSRLGEAGWKRCSELYNFEYSFQQFESVVNQLYIDAKH</sequence>
<protein>
    <submittedName>
        <fullName evidence="2">Glycosyltransferase family 4 protein</fullName>
    </submittedName>
</protein>
<dbReference type="Gene3D" id="3.40.50.2000">
    <property type="entry name" value="Glycogen Phosphorylase B"/>
    <property type="match status" value="2"/>
</dbReference>
<dbReference type="GO" id="GO:0016757">
    <property type="term" value="F:glycosyltransferase activity"/>
    <property type="evidence" value="ECO:0007669"/>
    <property type="project" value="InterPro"/>
</dbReference>
<dbReference type="InterPro" id="IPR001296">
    <property type="entry name" value="Glyco_trans_1"/>
</dbReference>
<keyword evidence="2" id="KW-0808">Transferase</keyword>
<dbReference type="PANTHER" id="PTHR45947">
    <property type="entry name" value="SULFOQUINOVOSYL TRANSFERASE SQD2"/>
    <property type="match status" value="1"/>
</dbReference>
<dbReference type="CDD" id="cd03801">
    <property type="entry name" value="GT4_PimA-like"/>
    <property type="match status" value="1"/>
</dbReference>
<dbReference type="EMBL" id="CP043329">
    <property type="protein sequence ID" value="QEK50332.1"/>
    <property type="molecule type" value="Genomic_DNA"/>
</dbReference>
<reference evidence="2 3" key="1">
    <citation type="submission" date="2019-08" db="EMBL/GenBank/DDBJ databases">
        <title>Pedobacter sp. nov., isolated from Han river, South Korea.</title>
        <authorList>
            <person name="Lee D.-H."/>
            <person name="Kim Y.-S."/>
            <person name="Hwang E.-M."/>
            <person name="Le Tran T.C."/>
            <person name="Cha C.-J."/>
        </authorList>
    </citation>
    <scope>NUCLEOTIDE SEQUENCE [LARGE SCALE GENOMIC DNA]</scope>
    <source>
        <strain evidence="2 3">CJ43</strain>
    </source>
</reference>
<keyword evidence="3" id="KW-1185">Reference proteome</keyword>
<evidence type="ECO:0000259" key="1">
    <source>
        <dbReference type="Pfam" id="PF00534"/>
    </source>
</evidence>